<evidence type="ECO:0000256" key="4">
    <source>
        <dbReference type="ARBA" id="ARBA00023136"/>
    </source>
</evidence>
<feature type="transmembrane region" description="Helical" evidence="5">
    <location>
        <begin position="99"/>
        <end position="121"/>
    </location>
</feature>
<dbReference type="Proteomes" id="UP000663844">
    <property type="component" value="Unassembled WGS sequence"/>
</dbReference>
<dbReference type="InterPro" id="IPR052954">
    <property type="entry name" value="GPCR-Ligand_Int"/>
</dbReference>
<proteinExistence type="predicted"/>
<dbReference type="PROSITE" id="PS50262">
    <property type="entry name" value="G_PROTEIN_RECEP_F1_2"/>
    <property type="match status" value="1"/>
</dbReference>
<dbReference type="EMBL" id="CAJOAZ010011868">
    <property type="protein sequence ID" value="CAF4243597.1"/>
    <property type="molecule type" value="Genomic_DNA"/>
</dbReference>
<accession>A0A820E677</accession>
<name>A0A820E677_9BILA</name>
<gene>
    <name evidence="7" type="ORF">OXD698_LOCUS43058</name>
</gene>
<dbReference type="PANTHER" id="PTHR46641">
    <property type="entry name" value="FMRFAMIDE RECEPTOR-RELATED"/>
    <property type="match status" value="1"/>
</dbReference>
<evidence type="ECO:0000259" key="6">
    <source>
        <dbReference type="PROSITE" id="PS50262"/>
    </source>
</evidence>
<sequence length="299" mass="33631">MSSSSSSSADQVLTLNNIVTQTNRYFATFIFIFGCVGNILNIFVLSQKILRSNPCAILFLYSSIAALISLIAGLSPRMLSSITVDLSDTVRWICKMRGFTLFTFRAIAFWLIMLATIDRWLLSSMDVHRRHLSSIKNARRGIIAVTFFSIIIHCQCFYCYESNLINTPGKCFSNGMACRLINDMLFAICAILIPLAIMTVFGLMTISNVRHSRNRISQSTAHVLTVSQSKSTKRSNKADHHLLVMLFIQVILLGVLTIPLSIEKLYSTFTSEEVKSNFRVAMENMLYNFVLLLTYLANG</sequence>
<keyword evidence="4 5" id="KW-0472">Membrane</keyword>
<comment type="subcellular location">
    <subcellularLocation>
        <location evidence="1">Membrane</location>
    </subcellularLocation>
</comment>
<dbReference type="GO" id="GO:0004930">
    <property type="term" value="F:G protein-coupled receptor activity"/>
    <property type="evidence" value="ECO:0007669"/>
    <property type="project" value="InterPro"/>
</dbReference>
<dbReference type="AlphaFoldDB" id="A0A820E677"/>
<keyword evidence="3 5" id="KW-1133">Transmembrane helix</keyword>
<organism evidence="7 8">
    <name type="scientific">Adineta steineri</name>
    <dbReference type="NCBI Taxonomy" id="433720"/>
    <lineage>
        <taxon>Eukaryota</taxon>
        <taxon>Metazoa</taxon>
        <taxon>Spiralia</taxon>
        <taxon>Gnathifera</taxon>
        <taxon>Rotifera</taxon>
        <taxon>Eurotatoria</taxon>
        <taxon>Bdelloidea</taxon>
        <taxon>Adinetida</taxon>
        <taxon>Adinetidae</taxon>
        <taxon>Adineta</taxon>
    </lineage>
</organism>
<feature type="transmembrane region" description="Helical" evidence="5">
    <location>
        <begin position="25"/>
        <end position="45"/>
    </location>
</feature>
<dbReference type="InterPro" id="IPR000276">
    <property type="entry name" value="GPCR_Rhodpsn"/>
</dbReference>
<dbReference type="Pfam" id="PF00001">
    <property type="entry name" value="7tm_1"/>
    <property type="match status" value="1"/>
</dbReference>
<feature type="transmembrane region" description="Helical" evidence="5">
    <location>
        <begin position="57"/>
        <end position="79"/>
    </location>
</feature>
<evidence type="ECO:0000256" key="5">
    <source>
        <dbReference type="SAM" id="Phobius"/>
    </source>
</evidence>
<evidence type="ECO:0000256" key="3">
    <source>
        <dbReference type="ARBA" id="ARBA00022989"/>
    </source>
</evidence>
<feature type="transmembrane region" description="Helical" evidence="5">
    <location>
        <begin position="242"/>
        <end position="260"/>
    </location>
</feature>
<feature type="transmembrane region" description="Helical" evidence="5">
    <location>
        <begin position="142"/>
        <end position="160"/>
    </location>
</feature>
<reference evidence="7" key="1">
    <citation type="submission" date="2021-02" db="EMBL/GenBank/DDBJ databases">
        <authorList>
            <person name="Nowell W R."/>
        </authorList>
    </citation>
    <scope>NUCLEOTIDE SEQUENCE</scope>
</reference>
<feature type="non-terminal residue" evidence="7">
    <location>
        <position position="299"/>
    </location>
</feature>
<dbReference type="SUPFAM" id="SSF81321">
    <property type="entry name" value="Family A G protein-coupled receptor-like"/>
    <property type="match status" value="1"/>
</dbReference>
<protein>
    <recommendedName>
        <fullName evidence="6">G-protein coupled receptors family 1 profile domain-containing protein</fullName>
    </recommendedName>
</protein>
<feature type="transmembrane region" description="Helical" evidence="5">
    <location>
        <begin position="184"/>
        <end position="206"/>
    </location>
</feature>
<comment type="caution">
    <text evidence="7">The sequence shown here is derived from an EMBL/GenBank/DDBJ whole genome shotgun (WGS) entry which is preliminary data.</text>
</comment>
<evidence type="ECO:0000313" key="8">
    <source>
        <dbReference type="Proteomes" id="UP000663844"/>
    </source>
</evidence>
<dbReference type="InterPro" id="IPR017452">
    <property type="entry name" value="GPCR_Rhodpsn_7TM"/>
</dbReference>
<evidence type="ECO:0000256" key="1">
    <source>
        <dbReference type="ARBA" id="ARBA00004370"/>
    </source>
</evidence>
<dbReference type="Gene3D" id="1.20.1070.10">
    <property type="entry name" value="Rhodopsin 7-helix transmembrane proteins"/>
    <property type="match status" value="1"/>
</dbReference>
<dbReference type="GO" id="GO:0016020">
    <property type="term" value="C:membrane"/>
    <property type="evidence" value="ECO:0007669"/>
    <property type="project" value="UniProtKB-SubCell"/>
</dbReference>
<keyword evidence="2 5" id="KW-0812">Transmembrane</keyword>
<evidence type="ECO:0000313" key="7">
    <source>
        <dbReference type="EMBL" id="CAF4243597.1"/>
    </source>
</evidence>
<evidence type="ECO:0000256" key="2">
    <source>
        <dbReference type="ARBA" id="ARBA00022692"/>
    </source>
</evidence>
<feature type="domain" description="G-protein coupled receptors family 1 profile" evidence="6">
    <location>
        <begin position="37"/>
        <end position="299"/>
    </location>
</feature>